<organism evidence="5 6">
    <name type="scientific">Pannus brasiliensis CCIBt3594</name>
    <dbReference type="NCBI Taxonomy" id="1427578"/>
    <lineage>
        <taxon>Bacteria</taxon>
        <taxon>Bacillati</taxon>
        <taxon>Cyanobacteriota</taxon>
        <taxon>Cyanophyceae</taxon>
        <taxon>Oscillatoriophycideae</taxon>
        <taxon>Chroococcales</taxon>
        <taxon>Microcystaceae</taxon>
        <taxon>Pannus</taxon>
    </lineage>
</organism>
<accession>A0AAW9QQY5</accession>
<keyword evidence="5" id="KW-0808">Transferase</keyword>
<dbReference type="Gene3D" id="1.10.510.10">
    <property type="entry name" value="Transferase(Phosphotransferase) domain 1"/>
    <property type="match status" value="1"/>
</dbReference>
<proteinExistence type="predicted"/>
<dbReference type="RefSeq" id="WP_332863455.1">
    <property type="nucleotide sequence ID" value="NZ_JBAFSM010000003.1"/>
</dbReference>
<reference evidence="5 6" key="1">
    <citation type="submission" date="2024-01" db="EMBL/GenBank/DDBJ databases">
        <title>Genomic insights into the taxonomy and metabolism of the cyanobacterium Pannus brasiliensis CCIBt3594.</title>
        <authorList>
            <person name="Machado M."/>
            <person name="Botero N.B."/>
            <person name="Andreote A.P.D."/>
            <person name="Feitosa A.M.T."/>
            <person name="Popin R."/>
            <person name="Sivonen K."/>
            <person name="Fiore M.F."/>
        </authorList>
    </citation>
    <scope>NUCLEOTIDE SEQUENCE [LARGE SCALE GENOMIC DNA]</scope>
    <source>
        <strain evidence="5 6">CCIBt3594</strain>
    </source>
</reference>
<dbReference type="PROSITE" id="PS50011">
    <property type="entry name" value="PROTEIN_KINASE_DOM"/>
    <property type="match status" value="1"/>
</dbReference>
<keyword evidence="3" id="KW-0812">Transmembrane</keyword>
<evidence type="ECO:0000259" key="4">
    <source>
        <dbReference type="PROSITE" id="PS50011"/>
    </source>
</evidence>
<dbReference type="GO" id="GO:0005524">
    <property type="term" value="F:ATP binding"/>
    <property type="evidence" value="ECO:0007669"/>
    <property type="project" value="UniProtKB-KW"/>
</dbReference>
<comment type="caution">
    <text evidence="5">The sequence shown here is derived from an EMBL/GenBank/DDBJ whole genome shotgun (WGS) entry which is preliminary data.</text>
</comment>
<dbReference type="Gene3D" id="3.30.200.20">
    <property type="entry name" value="Phosphorylase Kinase, domain 1"/>
    <property type="match status" value="1"/>
</dbReference>
<dbReference type="EC" id="2.7.11.1" evidence="5"/>
<dbReference type="Proteomes" id="UP001328733">
    <property type="component" value="Unassembled WGS sequence"/>
</dbReference>
<dbReference type="GO" id="GO:0004674">
    <property type="term" value="F:protein serine/threonine kinase activity"/>
    <property type="evidence" value="ECO:0007669"/>
    <property type="project" value="UniProtKB-EC"/>
</dbReference>
<dbReference type="InterPro" id="IPR000719">
    <property type="entry name" value="Prot_kinase_dom"/>
</dbReference>
<dbReference type="PANTHER" id="PTHR24363">
    <property type="entry name" value="SERINE/THREONINE PROTEIN KINASE"/>
    <property type="match status" value="1"/>
</dbReference>
<feature type="domain" description="Protein kinase" evidence="4">
    <location>
        <begin position="13"/>
        <end position="267"/>
    </location>
</feature>
<dbReference type="Pfam" id="PF00069">
    <property type="entry name" value="Pkinase"/>
    <property type="match status" value="1"/>
</dbReference>
<dbReference type="InterPro" id="IPR011009">
    <property type="entry name" value="Kinase-like_dom_sf"/>
</dbReference>
<name>A0AAW9QQY5_9CHRO</name>
<dbReference type="InterPro" id="IPR008271">
    <property type="entry name" value="Ser/Thr_kinase_AS"/>
</dbReference>
<sequence>MVFEPGFRLAGRYEPRERVGRTAAGRQTWLTLDRATDEPAIVKLLAFSPEMAWDELKLFEREAEVLASLDHPRIPRYRDYFSIDKSEGGGNPWFVLVQDYIAGGSLGDRLERGERFSPERVRSIAEQVLEILIYLHALSPPVLHRDIKPSNLILNPEDRVYLVDFGAVQSRGAMTGVTFTVVGTSGYAPLEQFWGRAVPGSDLYALGMTLIHLLTGIAPIDLPHENSRVRFRDRVSVSGDFLDWLEMMTESAVEKRFQGAGEALSALKNGLSRRSNLARSRHIPKPADSPIRLARRGQEMELFLAWKNQPLLTFSVGGSPSTILLLFFGCLGTVPLLVFGLPLLLLFALSVGLINLCGRYLISTTVEFTPARVSIRYKLLQYIYRTITFNPRDVMGVFLHSKMDNSIFQIRLRTRTDKYSIGHNLTEDECVWLVAEIQDWLDSLKE</sequence>
<dbReference type="PANTHER" id="PTHR24363:SF7">
    <property type="entry name" value="SERINE_THREONINE-PROTEIN KINASE-LIKE PROTEIN E"/>
    <property type="match status" value="1"/>
</dbReference>
<dbReference type="EMBL" id="JBAFSM010000003">
    <property type="protein sequence ID" value="MEG3436006.1"/>
    <property type="molecule type" value="Genomic_DNA"/>
</dbReference>
<evidence type="ECO:0000313" key="5">
    <source>
        <dbReference type="EMBL" id="MEG3436006.1"/>
    </source>
</evidence>
<keyword evidence="3" id="KW-1133">Transmembrane helix</keyword>
<feature type="transmembrane region" description="Helical" evidence="3">
    <location>
        <begin position="323"/>
        <end position="349"/>
    </location>
</feature>
<evidence type="ECO:0000313" key="6">
    <source>
        <dbReference type="Proteomes" id="UP001328733"/>
    </source>
</evidence>
<evidence type="ECO:0000256" key="2">
    <source>
        <dbReference type="ARBA" id="ARBA00022840"/>
    </source>
</evidence>
<gene>
    <name evidence="5" type="ORF">V0288_02645</name>
</gene>
<evidence type="ECO:0000256" key="3">
    <source>
        <dbReference type="SAM" id="Phobius"/>
    </source>
</evidence>
<dbReference type="PROSITE" id="PS00108">
    <property type="entry name" value="PROTEIN_KINASE_ST"/>
    <property type="match status" value="1"/>
</dbReference>
<dbReference type="AlphaFoldDB" id="A0AAW9QQY5"/>
<protein>
    <submittedName>
        <fullName evidence="5">Serine/threonine-protein kinase</fullName>
        <ecNumber evidence="5">2.7.11.1</ecNumber>
    </submittedName>
</protein>
<dbReference type="SMART" id="SM00220">
    <property type="entry name" value="S_TKc"/>
    <property type="match status" value="1"/>
</dbReference>
<evidence type="ECO:0000256" key="1">
    <source>
        <dbReference type="ARBA" id="ARBA00022741"/>
    </source>
</evidence>
<dbReference type="CDD" id="cd14014">
    <property type="entry name" value="STKc_PknB_like"/>
    <property type="match status" value="1"/>
</dbReference>
<keyword evidence="3" id="KW-0472">Membrane</keyword>
<keyword evidence="6" id="KW-1185">Reference proteome</keyword>
<keyword evidence="1" id="KW-0547">Nucleotide-binding</keyword>
<dbReference type="SUPFAM" id="SSF56112">
    <property type="entry name" value="Protein kinase-like (PK-like)"/>
    <property type="match status" value="1"/>
</dbReference>
<keyword evidence="2" id="KW-0067">ATP-binding</keyword>
<keyword evidence="5" id="KW-0418">Kinase</keyword>